<dbReference type="Ensembl" id="ENSACIT00000018876.1">
    <property type="protein sequence ID" value="ENSACIP00000018382.1"/>
    <property type="gene ID" value="ENSACIG00000014347.1"/>
</dbReference>
<feature type="domain" description="Thyroglobulin type-1" evidence="6">
    <location>
        <begin position="7"/>
        <end position="91"/>
    </location>
</feature>
<evidence type="ECO:0000256" key="2">
    <source>
        <dbReference type="ARBA" id="ARBA00022525"/>
    </source>
</evidence>
<dbReference type="InterPro" id="IPR036857">
    <property type="entry name" value="Thyroglobulin_1_sf"/>
</dbReference>
<dbReference type="Gene3D" id="4.10.800.10">
    <property type="entry name" value="Thyroglobulin type-1"/>
    <property type="match status" value="1"/>
</dbReference>
<dbReference type="SMART" id="SM00211">
    <property type="entry name" value="TY"/>
    <property type="match status" value="1"/>
</dbReference>
<dbReference type="InterPro" id="IPR051950">
    <property type="entry name" value="Dev_reg/Prot_inhib"/>
</dbReference>
<dbReference type="PROSITE" id="PS51162">
    <property type="entry name" value="THYROGLOBULIN_1_2"/>
    <property type="match status" value="1"/>
</dbReference>
<dbReference type="GeneTree" id="ENSGT00970000193619"/>
<dbReference type="STRING" id="61819.ENSACIP00000018382"/>
<keyword evidence="2" id="KW-0964">Secreted</keyword>
<dbReference type="PROSITE" id="PS00484">
    <property type="entry name" value="THYROGLOBULIN_1_1"/>
    <property type="match status" value="1"/>
</dbReference>
<organism evidence="7 8">
    <name type="scientific">Amphilophus citrinellus</name>
    <name type="common">Midas cichlid</name>
    <name type="synonym">Cichlasoma citrinellum</name>
    <dbReference type="NCBI Taxonomy" id="61819"/>
    <lineage>
        <taxon>Eukaryota</taxon>
        <taxon>Metazoa</taxon>
        <taxon>Chordata</taxon>
        <taxon>Craniata</taxon>
        <taxon>Vertebrata</taxon>
        <taxon>Euteleostomi</taxon>
        <taxon>Actinopterygii</taxon>
        <taxon>Neopterygii</taxon>
        <taxon>Teleostei</taxon>
        <taxon>Neoteleostei</taxon>
        <taxon>Acanthomorphata</taxon>
        <taxon>Ovalentaria</taxon>
        <taxon>Cichlomorphae</taxon>
        <taxon>Cichliformes</taxon>
        <taxon>Cichlidae</taxon>
        <taxon>New World cichlids</taxon>
        <taxon>Cichlasomatinae</taxon>
        <taxon>Heroini</taxon>
        <taxon>Amphilophus</taxon>
    </lineage>
</organism>
<proteinExistence type="predicted"/>
<dbReference type="PANTHER" id="PTHR12352">
    <property type="entry name" value="SECRETED MODULAR CALCIUM-BINDING PROTEIN"/>
    <property type="match status" value="1"/>
</dbReference>
<dbReference type="GO" id="GO:0007160">
    <property type="term" value="P:cell-matrix adhesion"/>
    <property type="evidence" value="ECO:0007669"/>
    <property type="project" value="TreeGrafter"/>
</dbReference>
<evidence type="ECO:0000256" key="3">
    <source>
        <dbReference type="ARBA" id="ARBA00022737"/>
    </source>
</evidence>
<dbReference type="CDD" id="cd00191">
    <property type="entry name" value="TY"/>
    <property type="match status" value="1"/>
</dbReference>
<dbReference type="InterPro" id="IPR000716">
    <property type="entry name" value="Thyroglobulin_1"/>
</dbReference>
<dbReference type="Pfam" id="PF00086">
    <property type="entry name" value="Thyroglobulin_1"/>
    <property type="match status" value="1"/>
</dbReference>
<evidence type="ECO:0000313" key="7">
    <source>
        <dbReference type="Ensembl" id="ENSACIP00000018382.1"/>
    </source>
</evidence>
<evidence type="ECO:0000256" key="1">
    <source>
        <dbReference type="ARBA" id="ARBA00004613"/>
    </source>
</evidence>
<accession>A0A3Q0S6F0</accession>
<sequence>MKININITQCEYLLQAGPINSTTSMYGGLCAHKEQYCSNLIGSFCPKCDANGNFLPQQCSGSTGYCWCVNIITGKEIPNTKTPPGVIPVNCSEWFWSFCTYHTKYLDHPKMYKHLHQYKQKCA</sequence>
<dbReference type="GO" id="GO:0005615">
    <property type="term" value="C:extracellular space"/>
    <property type="evidence" value="ECO:0007669"/>
    <property type="project" value="TreeGrafter"/>
</dbReference>
<reference evidence="7" key="1">
    <citation type="submission" date="2025-08" db="UniProtKB">
        <authorList>
            <consortium name="Ensembl"/>
        </authorList>
    </citation>
    <scope>IDENTIFICATION</scope>
</reference>
<dbReference type="AlphaFoldDB" id="A0A3Q0S6F0"/>
<evidence type="ECO:0000259" key="6">
    <source>
        <dbReference type="PROSITE" id="PS51162"/>
    </source>
</evidence>
<keyword evidence="3" id="KW-0677">Repeat</keyword>
<evidence type="ECO:0000313" key="8">
    <source>
        <dbReference type="Proteomes" id="UP000261340"/>
    </source>
</evidence>
<protein>
    <recommendedName>
        <fullName evidence="6">Thyroglobulin type-1 domain-containing protein</fullName>
    </recommendedName>
</protein>
<comment type="caution">
    <text evidence="5">Lacks conserved residue(s) required for the propagation of feature annotation.</text>
</comment>
<evidence type="ECO:0000256" key="5">
    <source>
        <dbReference type="PROSITE-ProRule" id="PRU00500"/>
    </source>
</evidence>
<keyword evidence="8" id="KW-1185">Reference proteome</keyword>
<dbReference type="Proteomes" id="UP000261340">
    <property type="component" value="Unplaced"/>
</dbReference>
<keyword evidence="4 5" id="KW-1015">Disulfide bond</keyword>
<evidence type="ECO:0000256" key="4">
    <source>
        <dbReference type="ARBA" id="ARBA00023157"/>
    </source>
</evidence>
<reference evidence="7" key="2">
    <citation type="submission" date="2025-09" db="UniProtKB">
        <authorList>
            <consortium name="Ensembl"/>
        </authorList>
    </citation>
    <scope>IDENTIFICATION</scope>
</reference>
<dbReference type="PANTHER" id="PTHR12352:SF3">
    <property type="entry name" value="NIDOGEN-2"/>
    <property type="match status" value="1"/>
</dbReference>
<name>A0A3Q0S6F0_AMPCI</name>
<comment type="subcellular location">
    <subcellularLocation>
        <location evidence="1">Secreted</location>
    </subcellularLocation>
</comment>
<feature type="disulfide bond" evidence="5">
    <location>
        <begin position="59"/>
        <end position="66"/>
    </location>
</feature>
<dbReference type="OMA" id="PVNCSEW"/>
<dbReference type="GO" id="GO:0005604">
    <property type="term" value="C:basement membrane"/>
    <property type="evidence" value="ECO:0007669"/>
    <property type="project" value="TreeGrafter"/>
</dbReference>
<dbReference type="SUPFAM" id="SSF57610">
    <property type="entry name" value="Thyroglobulin type-1 domain"/>
    <property type="match status" value="1"/>
</dbReference>